<feature type="chain" id="PRO_5043718810" description="C-type lectin domain-containing protein" evidence="1">
    <location>
        <begin position="20"/>
        <end position="129"/>
    </location>
</feature>
<dbReference type="CDD" id="cd00037">
    <property type="entry name" value="CLECT"/>
    <property type="match status" value="1"/>
</dbReference>
<gene>
    <name evidence="2" type="ORF">MNOR_LOCUS14110</name>
</gene>
<dbReference type="SUPFAM" id="SSF56436">
    <property type="entry name" value="C-type lectin-like"/>
    <property type="match status" value="1"/>
</dbReference>
<dbReference type="Gene3D" id="3.10.100.10">
    <property type="entry name" value="Mannose-Binding Protein A, subunit A"/>
    <property type="match status" value="1"/>
</dbReference>
<evidence type="ECO:0000313" key="2">
    <source>
        <dbReference type="EMBL" id="CAL4090786.1"/>
    </source>
</evidence>
<comment type="caution">
    <text evidence="2">The sequence shown here is derived from an EMBL/GenBank/DDBJ whole genome shotgun (WGS) entry which is preliminary data.</text>
</comment>
<dbReference type="AlphaFoldDB" id="A0AAV2QQ08"/>
<dbReference type="EMBL" id="CAXKWB010008340">
    <property type="protein sequence ID" value="CAL4090786.1"/>
    <property type="molecule type" value="Genomic_DNA"/>
</dbReference>
<accession>A0AAV2QQ08</accession>
<evidence type="ECO:0000256" key="1">
    <source>
        <dbReference type="SAM" id="SignalP"/>
    </source>
</evidence>
<sequence>MWFSHVASLIIICICVGNSMEVMEVRWFDMEDAMERFGENDAKVEPTNPHIIFPKDTTKKMTWLDALARCGDMGAVPFVPKTAEDMEMINTARLSLGRKGYMWFPASDITEEGVLRWWDGQTVTPNIGK</sequence>
<keyword evidence="3" id="KW-1185">Reference proteome</keyword>
<dbReference type="Proteomes" id="UP001497623">
    <property type="component" value="Unassembled WGS sequence"/>
</dbReference>
<feature type="signal peptide" evidence="1">
    <location>
        <begin position="1"/>
        <end position="19"/>
    </location>
</feature>
<dbReference type="InterPro" id="IPR016187">
    <property type="entry name" value="CTDL_fold"/>
</dbReference>
<dbReference type="InterPro" id="IPR016186">
    <property type="entry name" value="C-type_lectin-like/link_sf"/>
</dbReference>
<feature type="non-terminal residue" evidence="2">
    <location>
        <position position="129"/>
    </location>
</feature>
<proteinExistence type="predicted"/>
<protein>
    <recommendedName>
        <fullName evidence="4">C-type lectin domain-containing protein</fullName>
    </recommendedName>
</protein>
<reference evidence="2 3" key="1">
    <citation type="submission" date="2024-05" db="EMBL/GenBank/DDBJ databases">
        <authorList>
            <person name="Wallberg A."/>
        </authorList>
    </citation>
    <scope>NUCLEOTIDE SEQUENCE [LARGE SCALE GENOMIC DNA]</scope>
</reference>
<keyword evidence="1" id="KW-0732">Signal</keyword>
<evidence type="ECO:0000313" key="3">
    <source>
        <dbReference type="Proteomes" id="UP001497623"/>
    </source>
</evidence>
<name>A0AAV2QQ08_MEGNR</name>
<evidence type="ECO:0008006" key="4">
    <source>
        <dbReference type="Google" id="ProtNLM"/>
    </source>
</evidence>
<organism evidence="2 3">
    <name type="scientific">Meganyctiphanes norvegica</name>
    <name type="common">Northern krill</name>
    <name type="synonym">Thysanopoda norvegica</name>
    <dbReference type="NCBI Taxonomy" id="48144"/>
    <lineage>
        <taxon>Eukaryota</taxon>
        <taxon>Metazoa</taxon>
        <taxon>Ecdysozoa</taxon>
        <taxon>Arthropoda</taxon>
        <taxon>Crustacea</taxon>
        <taxon>Multicrustacea</taxon>
        <taxon>Malacostraca</taxon>
        <taxon>Eumalacostraca</taxon>
        <taxon>Eucarida</taxon>
        <taxon>Euphausiacea</taxon>
        <taxon>Euphausiidae</taxon>
        <taxon>Meganyctiphanes</taxon>
    </lineage>
</organism>